<dbReference type="SUPFAM" id="SSF50494">
    <property type="entry name" value="Trypsin-like serine proteases"/>
    <property type="match status" value="1"/>
</dbReference>
<dbReference type="Pfam" id="PF13365">
    <property type="entry name" value="Trypsin_2"/>
    <property type="match status" value="1"/>
</dbReference>
<feature type="domain" description="vWA-MoxR associated protein C-terminal" evidence="2">
    <location>
        <begin position="416"/>
        <end position="676"/>
    </location>
</feature>
<dbReference type="Pfam" id="PF20028">
    <property type="entry name" value="VMAP-C"/>
    <property type="match status" value="1"/>
</dbReference>
<dbReference type="RefSeq" id="WP_188183359.1">
    <property type="nucleotide sequence ID" value="NZ_JACVQF010000211.1"/>
</dbReference>
<comment type="caution">
    <text evidence="3">The sequence shown here is derived from an EMBL/GenBank/DDBJ whole genome shotgun (WGS) entry which is preliminary data.</text>
</comment>
<feature type="compositionally biased region" description="Basic and acidic residues" evidence="1">
    <location>
        <begin position="554"/>
        <end position="567"/>
    </location>
</feature>
<dbReference type="EMBL" id="JACVQF010000211">
    <property type="protein sequence ID" value="MBD0422392.1"/>
    <property type="molecule type" value="Genomic_DNA"/>
</dbReference>
<protein>
    <submittedName>
        <fullName evidence="3">Trypsin-like peptidase domain-containing protein</fullName>
    </submittedName>
</protein>
<dbReference type="AlphaFoldDB" id="A0A926QTT2"/>
<evidence type="ECO:0000259" key="2">
    <source>
        <dbReference type="Pfam" id="PF20028"/>
    </source>
</evidence>
<dbReference type="InterPro" id="IPR009003">
    <property type="entry name" value="Peptidase_S1_PA"/>
</dbReference>
<dbReference type="Proteomes" id="UP000621210">
    <property type="component" value="Unassembled WGS sequence"/>
</dbReference>
<proteinExistence type="predicted"/>
<evidence type="ECO:0000313" key="3">
    <source>
        <dbReference type="EMBL" id="MBD0422392.1"/>
    </source>
</evidence>
<feature type="compositionally biased region" description="Pro residues" evidence="1">
    <location>
        <begin position="687"/>
        <end position="697"/>
    </location>
</feature>
<gene>
    <name evidence="3" type="ORF">H0H10_25090</name>
</gene>
<reference evidence="3" key="1">
    <citation type="submission" date="2020-09" db="EMBL/GenBank/DDBJ databases">
        <title>Streptomyces grisecoloratus sp. nov., isolated from cotton soil.</title>
        <authorList>
            <person name="Xing L."/>
        </authorList>
    </citation>
    <scope>NUCLEOTIDE SEQUENCE</scope>
    <source>
        <strain evidence="3">TRM S81-3</strain>
    </source>
</reference>
<evidence type="ECO:0000256" key="1">
    <source>
        <dbReference type="SAM" id="MobiDB-lite"/>
    </source>
</evidence>
<feature type="region of interest" description="Disordered" evidence="1">
    <location>
        <begin position="546"/>
        <end position="567"/>
    </location>
</feature>
<reference evidence="3" key="2">
    <citation type="submission" date="2020-09" db="EMBL/GenBank/DDBJ databases">
        <authorList>
            <person name="Luo X."/>
        </authorList>
    </citation>
    <scope>NUCLEOTIDE SEQUENCE</scope>
    <source>
        <strain evidence="3">TRM S81-3</strain>
    </source>
</reference>
<evidence type="ECO:0000313" key="4">
    <source>
        <dbReference type="Proteomes" id="UP000621210"/>
    </source>
</evidence>
<feature type="region of interest" description="Disordered" evidence="1">
    <location>
        <begin position="678"/>
        <end position="697"/>
    </location>
</feature>
<dbReference type="InterPro" id="IPR045450">
    <property type="entry name" value="VMAP_C"/>
</dbReference>
<organism evidence="3 4">
    <name type="scientific">Streptomyces griseicoloratus</name>
    <dbReference type="NCBI Taxonomy" id="2752516"/>
    <lineage>
        <taxon>Bacteria</taxon>
        <taxon>Bacillati</taxon>
        <taxon>Actinomycetota</taxon>
        <taxon>Actinomycetes</taxon>
        <taxon>Kitasatosporales</taxon>
        <taxon>Streptomycetaceae</taxon>
        <taxon>Streptomyces</taxon>
    </lineage>
</organism>
<accession>A0A926QTT2</accession>
<keyword evidence="4" id="KW-1185">Reference proteome</keyword>
<name>A0A926QTT2_9ACTN</name>
<dbReference type="Gene3D" id="2.40.10.120">
    <property type="match status" value="1"/>
</dbReference>
<sequence>MSALEDVVRPSLARIVAPGDGYAPDRGEYWGSGFFIAPGWLLTCAHVVGKGGAEVWRSRSPVGVTWQGGTTTGEVVLAKPRPEPSRTGRGRWDFPDIALVRVHGADDARCVWLSDRAPTIPAPVGLHGWSRQTGALGMRHGIGEASTLDGKALLLTGSLPVEGVSGGPVVDRRYGSVIAMNKGVGRTEGAAVPITALRELYDVRGGDILHTVMREHDLHHLARFTRPGPDPDWTRTQARLRGPGAPGLAPALRVHLYGHFAHLPPPDGPADVTDLVQEVKSRVVQEDYRSPFAHGPRTWREGAGLLHGLRDLSDKGSRPELDVDAVLLYAAKVARHTALERAADTEPERLGRFTRWIEEQATLYAHAAIREDIDGLLSGLCERAAGRPAGPVLVREEPPRAGADVLLDIGEPVYGERYPLSVRLLYDGRDVTPVYSNDLGVRRHELQQYLREPLAEALRLGDRGEHLAVVEAFLPRALFDEPLDEWRLVADDTDDAGDDEDADLFDEQSMPLGLRRTVLVRDRRRNARPPTPEWRRRWTGAVRGPLTGVPLRGEATDGGHPPDGRRESRLAAYGRLSSSGDACVPVFCGPVGSGAGREAMAVALAAGHPLVLWRRDGHDHDECRAFHRSAARLLGLAGRAEGLHRHVRDLRIGVSDPENALSEGLAGRIAVLYDPPDRPPYGTEMMRPPPMAGPAPA</sequence>